<dbReference type="NCBIfam" id="TIGR00254">
    <property type="entry name" value="GGDEF"/>
    <property type="match status" value="1"/>
</dbReference>
<dbReference type="PANTHER" id="PTHR43102">
    <property type="entry name" value="SLR1143 PROTEIN"/>
    <property type="match status" value="1"/>
</dbReference>
<keyword evidence="4" id="KW-1185">Reference proteome</keyword>
<dbReference type="Pfam" id="PF00990">
    <property type="entry name" value="GGDEF"/>
    <property type="match status" value="1"/>
</dbReference>
<dbReference type="Pfam" id="PF13185">
    <property type="entry name" value="GAF_2"/>
    <property type="match status" value="1"/>
</dbReference>
<dbReference type="EMBL" id="SMTG01000002">
    <property type="protein sequence ID" value="TDK33716.1"/>
    <property type="molecule type" value="Genomic_DNA"/>
</dbReference>
<dbReference type="SMART" id="SM00065">
    <property type="entry name" value="GAF"/>
    <property type="match status" value="1"/>
</dbReference>
<dbReference type="OrthoDB" id="9803824at2"/>
<dbReference type="GO" id="GO:0003824">
    <property type="term" value="F:catalytic activity"/>
    <property type="evidence" value="ECO:0007669"/>
    <property type="project" value="UniProtKB-ARBA"/>
</dbReference>
<dbReference type="InterPro" id="IPR003018">
    <property type="entry name" value="GAF"/>
</dbReference>
<proteinExistence type="predicted"/>
<evidence type="ECO:0000259" key="2">
    <source>
        <dbReference type="PROSITE" id="PS50887"/>
    </source>
</evidence>
<reference evidence="3 4" key="1">
    <citation type="submission" date="2019-03" db="EMBL/GenBank/DDBJ databases">
        <title>Luteimonas zhaokaii sp.nov., isolated from the rectal contents of Plateau pika in Yushu, Qinghai Province, China.</title>
        <authorList>
            <person name="Zhang G."/>
        </authorList>
    </citation>
    <scope>NUCLEOTIDE SEQUENCE [LARGE SCALE GENOMIC DNA]</scope>
    <source>
        <strain evidence="3 4">THG-MD21</strain>
    </source>
</reference>
<accession>A0A4R5UES4</accession>
<dbReference type="InterPro" id="IPR000160">
    <property type="entry name" value="GGDEF_dom"/>
</dbReference>
<dbReference type="Proteomes" id="UP000295543">
    <property type="component" value="Unassembled WGS sequence"/>
</dbReference>
<dbReference type="Gene3D" id="3.30.450.40">
    <property type="match status" value="1"/>
</dbReference>
<name>A0A4R5UES4_9GAMM</name>
<dbReference type="AlphaFoldDB" id="A0A4R5UES4"/>
<protein>
    <submittedName>
        <fullName evidence="3">Sensor domain-containing diguanylate cyclase</fullName>
    </submittedName>
</protein>
<dbReference type="SUPFAM" id="SSF55781">
    <property type="entry name" value="GAF domain-like"/>
    <property type="match status" value="1"/>
</dbReference>
<evidence type="ECO:0000256" key="1">
    <source>
        <dbReference type="ARBA" id="ARBA00001946"/>
    </source>
</evidence>
<dbReference type="InterPro" id="IPR029787">
    <property type="entry name" value="Nucleotide_cyclase"/>
</dbReference>
<gene>
    <name evidence="3" type="ORF">E2F49_06920</name>
</gene>
<dbReference type="SUPFAM" id="SSF55073">
    <property type="entry name" value="Nucleotide cyclase"/>
    <property type="match status" value="1"/>
</dbReference>
<feature type="domain" description="GGDEF" evidence="2">
    <location>
        <begin position="230"/>
        <end position="356"/>
    </location>
</feature>
<dbReference type="PANTHER" id="PTHR43102:SF2">
    <property type="entry name" value="GAF DOMAIN-CONTAINING PROTEIN"/>
    <property type="match status" value="1"/>
</dbReference>
<dbReference type="SMART" id="SM00267">
    <property type="entry name" value="GGDEF"/>
    <property type="match status" value="1"/>
</dbReference>
<dbReference type="FunFam" id="3.30.70.270:FF:000001">
    <property type="entry name" value="Diguanylate cyclase domain protein"/>
    <property type="match status" value="1"/>
</dbReference>
<dbReference type="InterPro" id="IPR043128">
    <property type="entry name" value="Rev_trsase/Diguanyl_cyclase"/>
</dbReference>
<dbReference type="PROSITE" id="PS50887">
    <property type="entry name" value="GGDEF"/>
    <property type="match status" value="1"/>
</dbReference>
<organism evidence="3 4">
    <name type="scientific">Luteimonas terrae</name>
    <dbReference type="NCBI Taxonomy" id="1530191"/>
    <lineage>
        <taxon>Bacteria</taxon>
        <taxon>Pseudomonadati</taxon>
        <taxon>Pseudomonadota</taxon>
        <taxon>Gammaproteobacteria</taxon>
        <taxon>Lysobacterales</taxon>
        <taxon>Lysobacteraceae</taxon>
        <taxon>Luteimonas</taxon>
    </lineage>
</organism>
<sequence>MIRPPLPADEAARQATLDAYRILDTPREAAYDDLVAIAAAICDVPMAVITLIDHDRQWFKSAQGVDGDGTAREVAFCAHAILDPGETMVVRDARKDARFSDNPLVTGAPNVRFYAGAPLRAANGQPMGTFCVIDDKPRELEPAQRTALEALSRQATRLMELHRISRELHLQIEERGWYEQQLLHYQQELENQNADLEEQSLTDPLTGLANRRAFSRTLEQAIVQAHALGTPLSVAIVDIDHFKSINDLHGHAEGDRVLQSLGAMLLSTEAARGRVARFGGEEFVRLLPGRSLEQAARESEYLREAVAAMPTGLPVTISIGVATLHAGEDASSLLSRADQSLYKAKREGRDRVCALP</sequence>
<dbReference type="RefSeq" id="WP_133393128.1">
    <property type="nucleotide sequence ID" value="NZ_SMTG01000002.1"/>
</dbReference>
<evidence type="ECO:0000313" key="3">
    <source>
        <dbReference type="EMBL" id="TDK33716.1"/>
    </source>
</evidence>
<comment type="caution">
    <text evidence="3">The sequence shown here is derived from an EMBL/GenBank/DDBJ whole genome shotgun (WGS) entry which is preliminary data.</text>
</comment>
<evidence type="ECO:0000313" key="4">
    <source>
        <dbReference type="Proteomes" id="UP000295543"/>
    </source>
</evidence>
<comment type="cofactor">
    <cofactor evidence="1">
        <name>Mg(2+)</name>
        <dbReference type="ChEBI" id="CHEBI:18420"/>
    </cofactor>
</comment>
<dbReference type="InterPro" id="IPR029016">
    <property type="entry name" value="GAF-like_dom_sf"/>
</dbReference>
<dbReference type="Gene3D" id="3.30.70.270">
    <property type="match status" value="1"/>
</dbReference>
<dbReference type="CDD" id="cd01949">
    <property type="entry name" value="GGDEF"/>
    <property type="match status" value="1"/>
</dbReference>